<sequence>MFIPYTHSKTFATIYIPRNGTYADMTQYTLNIAENISFIELLYCLRSKTSFRSRKDVFRTKKRISPASIQLLISTVLPSREKPQTPDMPVAVVMETGYSTAFWGVKERAVFHLAQTEPAEVSFRFVLRSETDSSPNEVRLVCQMLQLILYPFPSFLRLVYLRQPCSGLFSCRSSRSGPHQHRPQTSNNSTGKSRMRLDPVRMDMENVVYRIQCVVHEKGDHIEGLSHVVAEEVILLNKGSILVPPVGFRTLAMEHNPIPNPTRGIRIDPKELQCAVISSL</sequence>
<reference evidence="2 3" key="1">
    <citation type="journal article" date="2019" name="Sci. Rep.">
        <title>Orb-weaving spider Araneus ventricosus genome elucidates the spidroin gene catalogue.</title>
        <authorList>
            <person name="Kono N."/>
            <person name="Nakamura H."/>
            <person name="Ohtoshi R."/>
            <person name="Moran D.A.P."/>
            <person name="Shinohara A."/>
            <person name="Yoshida Y."/>
            <person name="Fujiwara M."/>
            <person name="Mori M."/>
            <person name="Tomita M."/>
            <person name="Arakawa K."/>
        </authorList>
    </citation>
    <scope>NUCLEOTIDE SEQUENCE [LARGE SCALE GENOMIC DNA]</scope>
</reference>
<feature type="compositionally biased region" description="Polar residues" evidence="1">
    <location>
        <begin position="172"/>
        <end position="192"/>
    </location>
</feature>
<evidence type="ECO:0000256" key="1">
    <source>
        <dbReference type="SAM" id="MobiDB-lite"/>
    </source>
</evidence>
<accession>A0A4Y2HSX2</accession>
<feature type="region of interest" description="Disordered" evidence="1">
    <location>
        <begin position="172"/>
        <end position="194"/>
    </location>
</feature>
<proteinExistence type="predicted"/>
<dbReference type="AlphaFoldDB" id="A0A4Y2HSX2"/>
<dbReference type="EMBL" id="BGPR01002146">
    <property type="protein sequence ID" value="GBM68514.1"/>
    <property type="molecule type" value="Genomic_DNA"/>
</dbReference>
<comment type="caution">
    <text evidence="2">The sequence shown here is derived from an EMBL/GenBank/DDBJ whole genome shotgun (WGS) entry which is preliminary data.</text>
</comment>
<keyword evidence="3" id="KW-1185">Reference proteome</keyword>
<dbReference type="Proteomes" id="UP000499080">
    <property type="component" value="Unassembled WGS sequence"/>
</dbReference>
<name>A0A4Y2HSX2_ARAVE</name>
<organism evidence="2 3">
    <name type="scientific">Araneus ventricosus</name>
    <name type="common">Orbweaver spider</name>
    <name type="synonym">Epeira ventricosa</name>
    <dbReference type="NCBI Taxonomy" id="182803"/>
    <lineage>
        <taxon>Eukaryota</taxon>
        <taxon>Metazoa</taxon>
        <taxon>Ecdysozoa</taxon>
        <taxon>Arthropoda</taxon>
        <taxon>Chelicerata</taxon>
        <taxon>Arachnida</taxon>
        <taxon>Araneae</taxon>
        <taxon>Araneomorphae</taxon>
        <taxon>Entelegynae</taxon>
        <taxon>Araneoidea</taxon>
        <taxon>Araneidae</taxon>
        <taxon>Araneus</taxon>
    </lineage>
</organism>
<evidence type="ECO:0000313" key="2">
    <source>
        <dbReference type="EMBL" id="GBM68514.1"/>
    </source>
</evidence>
<evidence type="ECO:0000313" key="3">
    <source>
        <dbReference type="Proteomes" id="UP000499080"/>
    </source>
</evidence>
<gene>
    <name evidence="2" type="ORF">AVEN_158088_1</name>
</gene>
<protein>
    <submittedName>
        <fullName evidence="2">Uncharacterized protein</fullName>
    </submittedName>
</protein>